<dbReference type="AlphaFoldDB" id="A0A5B7EGH4"/>
<sequence length="146" mass="16590">MRQSRWLSRREGGRERARMGLQGVTRHQQEAGSGRGSEGRKYVEWAGKAKRRRRRTGVGRSKESKRRVGVKGEGCETGENWDQVMYRRIMGVVQGEGRMGVGDKGVECSRLEGSRRGVSVRKFVESEHCFTISFGFFPVLLKLPTK</sequence>
<dbReference type="EMBL" id="VSRR010002641">
    <property type="protein sequence ID" value="MPC32508.1"/>
    <property type="molecule type" value="Genomic_DNA"/>
</dbReference>
<reference evidence="2 3" key="1">
    <citation type="submission" date="2019-05" db="EMBL/GenBank/DDBJ databases">
        <title>Another draft genome of Portunus trituberculatus and its Hox gene families provides insights of decapod evolution.</title>
        <authorList>
            <person name="Jeong J.-H."/>
            <person name="Song I."/>
            <person name="Kim S."/>
            <person name="Choi T."/>
            <person name="Kim D."/>
            <person name="Ryu S."/>
            <person name="Kim W."/>
        </authorList>
    </citation>
    <scope>NUCLEOTIDE SEQUENCE [LARGE SCALE GENOMIC DNA]</scope>
    <source>
        <tissue evidence="2">Muscle</tissue>
    </source>
</reference>
<proteinExistence type="predicted"/>
<feature type="compositionally biased region" description="Basic and acidic residues" evidence="1">
    <location>
        <begin position="8"/>
        <end position="18"/>
    </location>
</feature>
<comment type="caution">
    <text evidence="2">The sequence shown here is derived from an EMBL/GenBank/DDBJ whole genome shotgun (WGS) entry which is preliminary data.</text>
</comment>
<gene>
    <name evidence="2" type="ORF">E2C01_025820</name>
</gene>
<keyword evidence="3" id="KW-1185">Reference proteome</keyword>
<evidence type="ECO:0000313" key="3">
    <source>
        <dbReference type="Proteomes" id="UP000324222"/>
    </source>
</evidence>
<dbReference type="Proteomes" id="UP000324222">
    <property type="component" value="Unassembled WGS sequence"/>
</dbReference>
<evidence type="ECO:0000256" key="1">
    <source>
        <dbReference type="SAM" id="MobiDB-lite"/>
    </source>
</evidence>
<evidence type="ECO:0000313" key="2">
    <source>
        <dbReference type="EMBL" id="MPC32508.1"/>
    </source>
</evidence>
<protein>
    <submittedName>
        <fullName evidence="2">Uncharacterized protein</fullName>
    </submittedName>
</protein>
<name>A0A5B7EGH4_PORTR</name>
<feature type="region of interest" description="Disordered" evidence="1">
    <location>
        <begin position="1"/>
        <end position="74"/>
    </location>
</feature>
<accession>A0A5B7EGH4</accession>
<organism evidence="2 3">
    <name type="scientific">Portunus trituberculatus</name>
    <name type="common">Swimming crab</name>
    <name type="synonym">Neptunus trituberculatus</name>
    <dbReference type="NCBI Taxonomy" id="210409"/>
    <lineage>
        <taxon>Eukaryota</taxon>
        <taxon>Metazoa</taxon>
        <taxon>Ecdysozoa</taxon>
        <taxon>Arthropoda</taxon>
        <taxon>Crustacea</taxon>
        <taxon>Multicrustacea</taxon>
        <taxon>Malacostraca</taxon>
        <taxon>Eumalacostraca</taxon>
        <taxon>Eucarida</taxon>
        <taxon>Decapoda</taxon>
        <taxon>Pleocyemata</taxon>
        <taxon>Brachyura</taxon>
        <taxon>Eubrachyura</taxon>
        <taxon>Portunoidea</taxon>
        <taxon>Portunidae</taxon>
        <taxon>Portuninae</taxon>
        <taxon>Portunus</taxon>
    </lineage>
</organism>
<feature type="compositionally biased region" description="Basic residues" evidence="1">
    <location>
        <begin position="48"/>
        <end position="69"/>
    </location>
</feature>